<evidence type="ECO:0000313" key="9">
    <source>
        <dbReference type="Proteomes" id="UP000627205"/>
    </source>
</evidence>
<sequence length="57" mass="5580">MGLTLLIVLGGCGQRGPLYMPQQGKPSSASARTVGPAATAPAPDAETAPSTASPDSK</sequence>
<evidence type="ECO:0000256" key="6">
    <source>
        <dbReference type="ARBA" id="ARBA00023288"/>
    </source>
</evidence>
<accession>A0A8J3B496</accession>
<keyword evidence="3" id="KW-0472">Membrane</keyword>
<evidence type="ECO:0000256" key="3">
    <source>
        <dbReference type="ARBA" id="ARBA00023136"/>
    </source>
</evidence>
<evidence type="ECO:0000313" key="8">
    <source>
        <dbReference type="EMBL" id="GGI54818.1"/>
    </source>
</evidence>
<evidence type="ECO:0000256" key="2">
    <source>
        <dbReference type="ARBA" id="ARBA00022729"/>
    </source>
</evidence>
<keyword evidence="4" id="KW-0564">Palmitate</keyword>
<keyword evidence="9" id="KW-1185">Reference proteome</keyword>
<evidence type="ECO:0000256" key="4">
    <source>
        <dbReference type="ARBA" id="ARBA00023139"/>
    </source>
</evidence>
<evidence type="ECO:0008006" key="10">
    <source>
        <dbReference type="Google" id="ProtNLM"/>
    </source>
</evidence>
<reference evidence="8" key="2">
    <citation type="submission" date="2020-09" db="EMBL/GenBank/DDBJ databases">
        <authorList>
            <person name="Sun Q."/>
            <person name="Sedlacek I."/>
        </authorList>
    </citation>
    <scope>NUCLEOTIDE SEQUENCE</scope>
    <source>
        <strain evidence="8">CCM 7664</strain>
    </source>
</reference>
<dbReference type="AlphaFoldDB" id="A0A8J3B496"/>
<feature type="compositionally biased region" description="Low complexity" evidence="7">
    <location>
        <begin position="36"/>
        <end position="57"/>
    </location>
</feature>
<dbReference type="EMBL" id="BMDP01000003">
    <property type="protein sequence ID" value="GGI54818.1"/>
    <property type="molecule type" value="Genomic_DNA"/>
</dbReference>
<dbReference type="Pfam" id="PF13627">
    <property type="entry name" value="LptM_cons"/>
    <property type="match status" value="1"/>
</dbReference>
<proteinExistence type="predicted"/>
<dbReference type="Proteomes" id="UP000627205">
    <property type="component" value="Unassembled WGS sequence"/>
</dbReference>
<gene>
    <name evidence="8" type="ORF">GCM10011430_19920</name>
</gene>
<keyword evidence="6" id="KW-0449">Lipoprotein</keyword>
<protein>
    <recommendedName>
        <fullName evidence="10">Lipoprotein</fullName>
    </recommendedName>
</protein>
<comment type="subcellular location">
    <subcellularLocation>
        <location evidence="1">Cell outer membrane</location>
        <topology evidence="1">Lipid-anchor</topology>
    </subcellularLocation>
</comment>
<evidence type="ECO:0000256" key="7">
    <source>
        <dbReference type="SAM" id="MobiDB-lite"/>
    </source>
</evidence>
<keyword evidence="2" id="KW-0732">Signal</keyword>
<evidence type="ECO:0000256" key="1">
    <source>
        <dbReference type="ARBA" id="ARBA00004459"/>
    </source>
</evidence>
<evidence type="ECO:0000256" key="5">
    <source>
        <dbReference type="ARBA" id="ARBA00023237"/>
    </source>
</evidence>
<dbReference type="GO" id="GO:0009279">
    <property type="term" value="C:cell outer membrane"/>
    <property type="evidence" value="ECO:0007669"/>
    <property type="project" value="UniProtKB-SubCell"/>
</dbReference>
<comment type="caution">
    <text evidence="8">The sequence shown here is derived from an EMBL/GenBank/DDBJ whole genome shotgun (WGS) entry which is preliminary data.</text>
</comment>
<dbReference type="NCBIfam" id="NF047847">
    <property type="entry name" value="SS_mature_LptM"/>
    <property type="match status" value="1"/>
</dbReference>
<keyword evidence="5" id="KW-0998">Cell outer membrane</keyword>
<feature type="region of interest" description="Disordered" evidence="7">
    <location>
        <begin position="14"/>
        <end position="57"/>
    </location>
</feature>
<name>A0A8J3B496_9BURK</name>
<organism evidence="8 9">
    <name type="scientific">Oxalicibacterium solurbis</name>
    <dbReference type="NCBI Taxonomy" id="69280"/>
    <lineage>
        <taxon>Bacteria</taxon>
        <taxon>Pseudomonadati</taxon>
        <taxon>Pseudomonadota</taxon>
        <taxon>Betaproteobacteria</taxon>
        <taxon>Burkholderiales</taxon>
        <taxon>Oxalobacteraceae</taxon>
        <taxon>Oxalicibacterium</taxon>
    </lineage>
</organism>
<dbReference type="InterPro" id="IPR032831">
    <property type="entry name" value="LptM_cons"/>
</dbReference>
<reference evidence="8" key="1">
    <citation type="journal article" date="2014" name="Int. J. Syst. Evol. Microbiol.">
        <title>Complete genome sequence of Corynebacterium casei LMG S-19264T (=DSM 44701T), isolated from a smear-ripened cheese.</title>
        <authorList>
            <consortium name="US DOE Joint Genome Institute (JGI-PGF)"/>
            <person name="Walter F."/>
            <person name="Albersmeier A."/>
            <person name="Kalinowski J."/>
            <person name="Ruckert C."/>
        </authorList>
    </citation>
    <scope>NUCLEOTIDE SEQUENCE</scope>
    <source>
        <strain evidence="8">CCM 7664</strain>
    </source>
</reference>